<feature type="region of interest" description="Disordered" evidence="4">
    <location>
        <begin position="58"/>
        <end position="174"/>
    </location>
</feature>
<dbReference type="GO" id="GO:0062129">
    <property type="term" value="C:chitin-based extracellular matrix"/>
    <property type="evidence" value="ECO:0007669"/>
    <property type="project" value="TreeGrafter"/>
</dbReference>
<feature type="chain" id="PRO_5034560519" evidence="5">
    <location>
        <begin position="17"/>
        <end position="317"/>
    </location>
</feature>
<dbReference type="AlphaFoldDB" id="A0A8B8HP37"/>
<gene>
    <name evidence="7" type="primary">LOC113393580</name>
</gene>
<dbReference type="PANTHER" id="PTHR10380">
    <property type="entry name" value="CUTICLE PROTEIN"/>
    <property type="match status" value="1"/>
</dbReference>
<dbReference type="InterPro" id="IPR000618">
    <property type="entry name" value="Insect_cuticle"/>
</dbReference>
<dbReference type="OMA" id="REVFRMK"/>
<protein>
    <submittedName>
        <fullName evidence="7">Larval cuticle protein LCP-30-like</fullName>
    </submittedName>
</protein>
<dbReference type="PROSITE" id="PS51155">
    <property type="entry name" value="CHIT_BIND_RR_2"/>
    <property type="match status" value="1"/>
</dbReference>
<dbReference type="Pfam" id="PF00379">
    <property type="entry name" value="Chitin_bind_4"/>
    <property type="match status" value="1"/>
</dbReference>
<feature type="signal peptide" evidence="5">
    <location>
        <begin position="1"/>
        <end position="16"/>
    </location>
</feature>
<evidence type="ECO:0000256" key="5">
    <source>
        <dbReference type="SAM" id="SignalP"/>
    </source>
</evidence>
<dbReference type="CTD" id="693048"/>
<dbReference type="GO" id="GO:0008010">
    <property type="term" value="F:structural constituent of chitin-based larval cuticle"/>
    <property type="evidence" value="ECO:0007669"/>
    <property type="project" value="TreeGrafter"/>
</dbReference>
<evidence type="ECO:0000256" key="3">
    <source>
        <dbReference type="PROSITE-ProRule" id="PRU00497"/>
    </source>
</evidence>
<evidence type="ECO:0000313" key="7">
    <source>
        <dbReference type="RefSeq" id="XP_026486340.1"/>
    </source>
</evidence>
<sequence length="317" mass="33649">MRVLLVFCLAFAAAYAAETFSPSTTPFPVTRASATASVNTYDPYRYFTGRVTSAPKYNNPGRYEAGRYDPGRYDPGRYNPGKYDSSGRYMPDNSGAYDGDRGDRGGAGGFYSGSSDNGGPGGPGGFYSGSSDKGGPGGFYSGSSDKGGPGGAYVGNKDDAGKGGNAGGNKAPEVVKPVAPVTPKVEPIEEEKKTPEVVVISSAATVSNTPVFTSSTPYYVKPTPAYVQVPVNTGNYEYKYGIIRQEGDVLPDGYHYLYETENKILAEEAGQIEKIDSESEGMRTKGFYEYVGPDGVTYRVDYTADERGFLPSGAHLP</sequence>
<proteinExistence type="predicted"/>
<evidence type="ECO:0000313" key="6">
    <source>
        <dbReference type="Proteomes" id="UP001652626"/>
    </source>
</evidence>
<keyword evidence="6" id="KW-1185">Reference proteome</keyword>
<organism evidence="6 7">
    <name type="scientific">Vanessa tameamea</name>
    <name type="common">Kamehameha butterfly</name>
    <dbReference type="NCBI Taxonomy" id="334116"/>
    <lineage>
        <taxon>Eukaryota</taxon>
        <taxon>Metazoa</taxon>
        <taxon>Ecdysozoa</taxon>
        <taxon>Arthropoda</taxon>
        <taxon>Hexapoda</taxon>
        <taxon>Insecta</taxon>
        <taxon>Pterygota</taxon>
        <taxon>Neoptera</taxon>
        <taxon>Endopterygota</taxon>
        <taxon>Lepidoptera</taxon>
        <taxon>Glossata</taxon>
        <taxon>Ditrysia</taxon>
        <taxon>Papilionoidea</taxon>
        <taxon>Nymphalidae</taxon>
        <taxon>Nymphalinae</taxon>
        <taxon>Vanessa</taxon>
    </lineage>
</organism>
<dbReference type="PRINTS" id="PR00947">
    <property type="entry name" value="CUTICLE"/>
</dbReference>
<evidence type="ECO:0000256" key="1">
    <source>
        <dbReference type="ARBA" id="ARBA00022460"/>
    </source>
</evidence>
<dbReference type="PANTHER" id="PTHR10380:SF200">
    <property type="entry name" value="CUTICULAR PROTEIN 49AB-RELATED"/>
    <property type="match status" value="1"/>
</dbReference>
<feature type="compositionally biased region" description="Basic and acidic residues" evidence="4">
    <location>
        <begin position="64"/>
        <end position="75"/>
    </location>
</feature>
<evidence type="ECO:0000256" key="4">
    <source>
        <dbReference type="SAM" id="MobiDB-lite"/>
    </source>
</evidence>
<dbReference type="OrthoDB" id="6624940at2759"/>
<dbReference type="Proteomes" id="UP001652626">
    <property type="component" value="Chromosome 6"/>
</dbReference>
<dbReference type="InterPro" id="IPR031311">
    <property type="entry name" value="CHIT_BIND_RR_consensus"/>
</dbReference>
<reference evidence="7" key="1">
    <citation type="submission" date="2025-08" db="UniProtKB">
        <authorList>
            <consortium name="RefSeq"/>
        </authorList>
    </citation>
    <scope>IDENTIFICATION</scope>
    <source>
        <tissue evidence="7">Whole body</tissue>
    </source>
</reference>
<dbReference type="PROSITE" id="PS00233">
    <property type="entry name" value="CHIT_BIND_RR_1"/>
    <property type="match status" value="1"/>
</dbReference>
<accession>A0A8B8HP37</accession>
<keyword evidence="2 5" id="KW-0732">Signal</keyword>
<keyword evidence="1 3" id="KW-0193">Cuticle</keyword>
<dbReference type="RefSeq" id="XP_026486340.1">
    <property type="nucleotide sequence ID" value="XM_026630555.2"/>
</dbReference>
<dbReference type="InterPro" id="IPR050468">
    <property type="entry name" value="Cuticle_Struct_Prot"/>
</dbReference>
<dbReference type="GeneID" id="113393580"/>
<name>A0A8B8HP37_VANTA</name>
<evidence type="ECO:0000256" key="2">
    <source>
        <dbReference type="ARBA" id="ARBA00022729"/>
    </source>
</evidence>
<feature type="compositionally biased region" description="Gly residues" evidence="4">
    <location>
        <begin position="105"/>
        <end position="153"/>
    </location>
</feature>